<evidence type="ECO:0000259" key="1">
    <source>
        <dbReference type="Pfam" id="PF26395"/>
    </source>
</evidence>
<name>A0A6G4W8M0_9HYPH</name>
<dbReference type="Proteomes" id="UP001642900">
    <property type="component" value="Unassembled WGS sequence"/>
</dbReference>
<proteinExistence type="predicted"/>
<organism evidence="2 3">
    <name type="scientific">Allomesorhizobium camelthorni</name>
    <dbReference type="NCBI Taxonomy" id="475069"/>
    <lineage>
        <taxon>Bacteria</taxon>
        <taxon>Pseudomonadati</taxon>
        <taxon>Pseudomonadota</taxon>
        <taxon>Alphaproteobacteria</taxon>
        <taxon>Hyphomicrobiales</taxon>
        <taxon>Phyllobacteriaceae</taxon>
        <taxon>Allomesorhizobium</taxon>
    </lineage>
</organism>
<protein>
    <recommendedName>
        <fullName evidence="1">Type II CBASS E2 protein domain-containing protein</fullName>
    </recommendedName>
</protein>
<evidence type="ECO:0000313" key="3">
    <source>
        <dbReference type="Proteomes" id="UP001642900"/>
    </source>
</evidence>
<dbReference type="EMBL" id="JAAKZF010000003">
    <property type="protein sequence ID" value="NGO50586.1"/>
    <property type="molecule type" value="Genomic_DNA"/>
</dbReference>
<accession>A0A6G4W8M0</accession>
<feature type="domain" description="Type II CBASS E2 protein" evidence="1">
    <location>
        <begin position="9"/>
        <end position="147"/>
    </location>
</feature>
<comment type="caution">
    <text evidence="2">The sequence shown here is derived from an EMBL/GenBank/DDBJ whole genome shotgun (WGS) entry which is preliminary data.</text>
</comment>
<keyword evidence="3" id="KW-1185">Reference proteome</keyword>
<dbReference type="Pfam" id="PF26395">
    <property type="entry name" value="E2-CBASS"/>
    <property type="match status" value="1"/>
</dbReference>
<dbReference type="InterPro" id="IPR058588">
    <property type="entry name" value="E2-CBASS"/>
</dbReference>
<evidence type="ECO:0000313" key="2">
    <source>
        <dbReference type="EMBL" id="NGO50586.1"/>
    </source>
</evidence>
<dbReference type="AlphaFoldDB" id="A0A6G4W8M0"/>
<reference evidence="2 3" key="1">
    <citation type="submission" date="2020-02" db="EMBL/GenBank/DDBJ databases">
        <title>Genome sequence of strain CCNWXJ40-4.</title>
        <authorList>
            <person name="Gao J."/>
            <person name="Sun J."/>
        </authorList>
    </citation>
    <scope>NUCLEOTIDE SEQUENCE [LARGE SCALE GENOMIC DNA]</scope>
    <source>
        <strain evidence="2 3">CCNWXJ 40-4</strain>
    </source>
</reference>
<gene>
    <name evidence="2" type="ORF">G6N73_05230</name>
</gene>
<dbReference type="RefSeq" id="WP_165024248.1">
    <property type="nucleotide sequence ID" value="NZ_JAAKZF010000003.1"/>
</dbReference>
<sequence>MASLSVKEQDERLRAANPSFRMTIDTWWMGVWEGNLTPICQAYRVRIRYFPYRYWEHVTIGHPYVTVKVIDPLIAPDPRGTGERTPHVYSFGHPPELPALCSWDPAEDEWNPGEYIVDKIIPWTIKWLLFYEDWLDTGVWQGRGRHPDLPRSRGCEHAVKSQSCGPTLFHSFGTRIGLHSSAVALVLGAFGFRTDYSWPILP</sequence>